<organism evidence="1 2">
    <name type="scientific">Cordyceps militaris</name>
    <name type="common">Caterpillar fungus</name>
    <name type="synonym">Clavaria militaris</name>
    <dbReference type="NCBI Taxonomy" id="73501"/>
    <lineage>
        <taxon>Eukaryota</taxon>
        <taxon>Fungi</taxon>
        <taxon>Dikarya</taxon>
        <taxon>Ascomycota</taxon>
        <taxon>Pezizomycotina</taxon>
        <taxon>Sordariomycetes</taxon>
        <taxon>Hypocreomycetidae</taxon>
        <taxon>Hypocreales</taxon>
        <taxon>Cordycipitaceae</taxon>
        <taxon>Cordyceps</taxon>
    </lineage>
</organism>
<gene>
    <name evidence="1" type="ORF">A9K55_003967</name>
</gene>
<name>A0A2H4SL35_CORMI</name>
<accession>A0A2H4SL35</accession>
<sequence>MGRLPLDGKVVLGTSLPKDSARTDIYKLSVLGAIAFFDSSPEPAPCPKTFGHGRPPITLFVKTICDSFLALTVKAARSVSARSLSANQNDNNNNNRNPLFLGLPLKMLGQWQCDQQSSSISKTGRIAGNPLLWQSSTHLFRPLCVTWVAGAMLSGAHRLPPSPWRSKPIRGTRQKNIKQGLKDATRFTSHLANPVIGGKEAGMASDLSTAFNAHELVFSCVIKNLRTNRHKIITIVD</sequence>
<dbReference type="AlphaFoldDB" id="A0A2H4SL35"/>
<dbReference type="Proteomes" id="UP000323067">
    <property type="component" value="Chromosome v"/>
</dbReference>
<evidence type="ECO:0000313" key="2">
    <source>
        <dbReference type="Proteomes" id="UP000323067"/>
    </source>
</evidence>
<dbReference type="EMBL" id="CP023325">
    <property type="protein sequence ID" value="ATY63821.1"/>
    <property type="molecule type" value="Genomic_DNA"/>
</dbReference>
<evidence type="ECO:0000313" key="1">
    <source>
        <dbReference type="EMBL" id="ATY63821.1"/>
    </source>
</evidence>
<proteinExistence type="predicted"/>
<reference evidence="1 2" key="1">
    <citation type="journal article" date="2017" name="BMC Genomics">
        <title>Chromosome level assembly and secondary metabolite potential of the parasitic fungus Cordyceps militaris.</title>
        <authorList>
            <person name="Kramer G.J."/>
            <person name="Nodwell J.R."/>
        </authorList>
    </citation>
    <scope>NUCLEOTIDE SEQUENCE [LARGE SCALE GENOMIC DNA]</scope>
    <source>
        <strain evidence="1 2">ATCC 34164</strain>
    </source>
</reference>
<dbReference type="VEuPathDB" id="FungiDB:A9K55_003967"/>
<dbReference type="VEuPathDB" id="FungiDB:CCM_04848"/>
<protein>
    <submittedName>
        <fullName evidence="1">Uncharacterized protein</fullName>
    </submittedName>
</protein>